<sequence length="313" mass="36657">MAKRILHITNGSNLTDYLRDLDFEDEILTWQEMLCEGPTIPSINSTEFFEVRASFLKSYYNIEVNNSELQKELEKLDDADRYDEINLWFEFDLFCHINLLGVINLLHQKEINKPLYLISSGRVEGEKNLMGLCELSPVQLRNHYKDKVRLTDDDKDLAITLWRTYCGKDHNIFKPYIVKKSNFTYMSNCLKAHLKRFPHQKSGLSVLEANILRIVKDNHVKSEHHLLGYSLNYQGYYGFSDIQLKRIISKLSLFFDVTEDGVELNRKGHEALLKRYNYASEINNDMTYGGVNRLEFQFSVEENKLVKTIFNGN</sequence>
<gene>
    <name evidence="1" type="ORF">CA834_08140</name>
</gene>
<organism evidence="1 2">
    <name type="scientific">Winogradskyella aurantia</name>
    <dbReference type="NCBI Taxonomy" id="1915063"/>
    <lineage>
        <taxon>Bacteria</taxon>
        <taxon>Pseudomonadati</taxon>
        <taxon>Bacteroidota</taxon>
        <taxon>Flavobacteriia</taxon>
        <taxon>Flavobacteriales</taxon>
        <taxon>Flavobacteriaceae</taxon>
        <taxon>Winogradskyella</taxon>
    </lineage>
</organism>
<evidence type="ECO:0000313" key="1">
    <source>
        <dbReference type="EMBL" id="OZV68440.1"/>
    </source>
</evidence>
<accession>A0A265UT25</accession>
<dbReference type="OrthoDB" id="127805at2"/>
<protein>
    <submittedName>
        <fullName evidence="1">DUF1835 domain-containing protein</fullName>
    </submittedName>
</protein>
<proteinExistence type="predicted"/>
<dbReference type="RefSeq" id="WP_094968205.1">
    <property type="nucleotide sequence ID" value="NZ_NGJN01000004.1"/>
</dbReference>
<keyword evidence="2" id="KW-1185">Reference proteome</keyword>
<reference evidence="1 2" key="1">
    <citation type="submission" date="2017-05" db="EMBL/GenBank/DDBJ databases">
        <title>The draft genome sequence of Idiomarina salinarum WNB302.</title>
        <authorList>
            <person name="Sun Y."/>
            <person name="Chen B."/>
            <person name="Du Z."/>
        </authorList>
    </citation>
    <scope>NUCLEOTIDE SEQUENCE [LARGE SCALE GENOMIC DNA]</scope>
    <source>
        <strain evidence="1 2">WNB302</strain>
    </source>
</reference>
<evidence type="ECO:0000313" key="2">
    <source>
        <dbReference type="Proteomes" id="UP000216840"/>
    </source>
</evidence>
<dbReference type="AlphaFoldDB" id="A0A265UT25"/>
<comment type="caution">
    <text evidence="1">The sequence shown here is derived from an EMBL/GenBank/DDBJ whole genome shotgun (WGS) entry which is preliminary data.</text>
</comment>
<dbReference type="EMBL" id="NGJN01000004">
    <property type="protein sequence ID" value="OZV68440.1"/>
    <property type="molecule type" value="Genomic_DNA"/>
</dbReference>
<dbReference type="Proteomes" id="UP000216840">
    <property type="component" value="Unassembled WGS sequence"/>
</dbReference>
<name>A0A265UT25_9FLAO</name>